<accession>A0A2N9IXA9</accession>
<feature type="compositionally biased region" description="Basic and acidic residues" evidence="1">
    <location>
        <begin position="1"/>
        <end position="17"/>
    </location>
</feature>
<reference evidence="2" key="1">
    <citation type="submission" date="2018-02" db="EMBL/GenBank/DDBJ databases">
        <authorList>
            <person name="Cohen D.B."/>
            <person name="Kent A.D."/>
        </authorList>
    </citation>
    <scope>NUCLEOTIDE SEQUENCE</scope>
</reference>
<protein>
    <submittedName>
        <fullName evidence="2">Uncharacterized protein</fullName>
    </submittedName>
</protein>
<evidence type="ECO:0000256" key="1">
    <source>
        <dbReference type="SAM" id="MobiDB-lite"/>
    </source>
</evidence>
<gene>
    <name evidence="2" type="ORF">FSB_LOCUS57404</name>
</gene>
<organism evidence="2">
    <name type="scientific">Fagus sylvatica</name>
    <name type="common">Beechnut</name>
    <dbReference type="NCBI Taxonomy" id="28930"/>
    <lineage>
        <taxon>Eukaryota</taxon>
        <taxon>Viridiplantae</taxon>
        <taxon>Streptophyta</taxon>
        <taxon>Embryophyta</taxon>
        <taxon>Tracheophyta</taxon>
        <taxon>Spermatophyta</taxon>
        <taxon>Magnoliopsida</taxon>
        <taxon>eudicotyledons</taxon>
        <taxon>Gunneridae</taxon>
        <taxon>Pentapetalae</taxon>
        <taxon>rosids</taxon>
        <taxon>fabids</taxon>
        <taxon>Fagales</taxon>
        <taxon>Fagaceae</taxon>
        <taxon>Fagus</taxon>
    </lineage>
</organism>
<sequence length="110" mass="12440">MERILISKEEKDFGERRSTKKSQRHQGFIREKGRVIKEEREASRLHQISGNGGRADIHGVPGALNRVVGVLIIAAEHKPRDARPVTIQSNSLNKQGDSRYCALCQRQINL</sequence>
<dbReference type="EMBL" id="OIVN01006273">
    <property type="protein sequence ID" value="SPD29522.1"/>
    <property type="molecule type" value="Genomic_DNA"/>
</dbReference>
<name>A0A2N9IXA9_FAGSY</name>
<evidence type="ECO:0000313" key="2">
    <source>
        <dbReference type="EMBL" id="SPD29522.1"/>
    </source>
</evidence>
<dbReference type="AlphaFoldDB" id="A0A2N9IXA9"/>
<proteinExistence type="predicted"/>
<feature type="region of interest" description="Disordered" evidence="1">
    <location>
        <begin position="1"/>
        <end position="27"/>
    </location>
</feature>